<sequence>MVLKRAEEQAQITESLQGTMVVDEMHSLTSARVECARDEADATFAKEKLGLMTQESEKIANYSDYKGAQYSRETLRESTQNVQRTEDETRRLSIEIQAPVVGVLMAKGFTALKTHRMYLCPLGVILLVNNLDNSGTLSDWVAAFDFDSCLVNTDVKT</sequence>
<dbReference type="Gramene" id="EFJ36666">
    <property type="protein sequence ID" value="EFJ36666"/>
    <property type="gene ID" value="SELMODRAFT_403255"/>
</dbReference>
<proteinExistence type="predicted"/>
<protein>
    <submittedName>
        <fullName evidence="1">Uncharacterized protein</fullName>
    </submittedName>
</protein>
<dbReference type="Proteomes" id="UP000001514">
    <property type="component" value="Unassembled WGS sequence"/>
</dbReference>
<dbReference type="EMBL" id="GL377566">
    <property type="protein sequence ID" value="EFJ36666.1"/>
    <property type="molecule type" value="Genomic_DNA"/>
</dbReference>
<evidence type="ECO:0000313" key="1">
    <source>
        <dbReference type="EMBL" id="EFJ36666.1"/>
    </source>
</evidence>
<dbReference type="AlphaFoldDB" id="D8QTK7"/>
<organism evidence="2">
    <name type="scientific">Selaginella moellendorffii</name>
    <name type="common">Spikemoss</name>
    <dbReference type="NCBI Taxonomy" id="88036"/>
    <lineage>
        <taxon>Eukaryota</taxon>
        <taxon>Viridiplantae</taxon>
        <taxon>Streptophyta</taxon>
        <taxon>Embryophyta</taxon>
        <taxon>Tracheophyta</taxon>
        <taxon>Lycopodiopsida</taxon>
        <taxon>Selaginellales</taxon>
        <taxon>Selaginellaceae</taxon>
        <taxon>Selaginella</taxon>
    </lineage>
</organism>
<evidence type="ECO:0000313" key="2">
    <source>
        <dbReference type="Proteomes" id="UP000001514"/>
    </source>
</evidence>
<accession>D8QTK7</accession>
<dbReference type="HOGENOM" id="CLU_101581_0_0_1"/>
<keyword evidence="2" id="KW-1185">Reference proteome</keyword>
<reference evidence="1 2" key="1">
    <citation type="journal article" date="2011" name="Science">
        <title>The Selaginella genome identifies genetic changes associated with the evolution of vascular plants.</title>
        <authorList>
            <person name="Banks J.A."/>
            <person name="Nishiyama T."/>
            <person name="Hasebe M."/>
            <person name="Bowman J.L."/>
            <person name="Gribskov M."/>
            <person name="dePamphilis C."/>
            <person name="Albert V.A."/>
            <person name="Aono N."/>
            <person name="Aoyama T."/>
            <person name="Ambrose B.A."/>
            <person name="Ashton N.W."/>
            <person name="Axtell M.J."/>
            <person name="Barker E."/>
            <person name="Barker M.S."/>
            <person name="Bennetzen J.L."/>
            <person name="Bonawitz N.D."/>
            <person name="Chapple C."/>
            <person name="Cheng C."/>
            <person name="Correa L.G."/>
            <person name="Dacre M."/>
            <person name="DeBarry J."/>
            <person name="Dreyer I."/>
            <person name="Elias M."/>
            <person name="Engstrom E.M."/>
            <person name="Estelle M."/>
            <person name="Feng L."/>
            <person name="Finet C."/>
            <person name="Floyd S.K."/>
            <person name="Frommer W.B."/>
            <person name="Fujita T."/>
            <person name="Gramzow L."/>
            <person name="Gutensohn M."/>
            <person name="Harholt J."/>
            <person name="Hattori M."/>
            <person name="Heyl A."/>
            <person name="Hirai T."/>
            <person name="Hiwatashi Y."/>
            <person name="Ishikawa M."/>
            <person name="Iwata M."/>
            <person name="Karol K.G."/>
            <person name="Koehler B."/>
            <person name="Kolukisaoglu U."/>
            <person name="Kubo M."/>
            <person name="Kurata T."/>
            <person name="Lalonde S."/>
            <person name="Li K."/>
            <person name="Li Y."/>
            <person name="Litt A."/>
            <person name="Lyons E."/>
            <person name="Manning G."/>
            <person name="Maruyama T."/>
            <person name="Michael T.P."/>
            <person name="Mikami K."/>
            <person name="Miyazaki S."/>
            <person name="Morinaga S."/>
            <person name="Murata T."/>
            <person name="Mueller-Roeber B."/>
            <person name="Nelson D.R."/>
            <person name="Obara M."/>
            <person name="Oguri Y."/>
            <person name="Olmstead R.G."/>
            <person name="Onodera N."/>
            <person name="Petersen B.L."/>
            <person name="Pils B."/>
            <person name="Prigge M."/>
            <person name="Rensing S.A."/>
            <person name="Riano-Pachon D.M."/>
            <person name="Roberts A.W."/>
            <person name="Sato Y."/>
            <person name="Scheller H.V."/>
            <person name="Schulz B."/>
            <person name="Schulz C."/>
            <person name="Shakirov E.V."/>
            <person name="Shibagaki N."/>
            <person name="Shinohara N."/>
            <person name="Shippen D.E."/>
            <person name="Soerensen I."/>
            <person name="Sotooka R."/>
            <person name="Sugimoto N."/>
            <person name="Sugita M."/>
            <person name="Sumikawa N."/>
            <person name="Tanurdzic M."/>
            <person name="Theissen G."/>
            <person name="Ulvskov P."/>
            <person name="Wakazuki S."/>
            <person name="Weng J.K."/>
            <person name="Willats W.W."/>
            <person name="Wipf D."/>
            <person name="Wolf P.G."/>
            <person name="Yang L."/>
            <person name="Zimmer A.D."/>
            <person name="Zhu Q."/>
            <person name="Mitros T."/>
            <person name="Hellsten U."/>
            <person name="Loque D."/>
            <person name="Otillar R."/>
            <person name="Salamov A."/>
            <person name="Schmutz J."/>
            <person name="Shapiro H."/>
            <person name="Lindquist E."/>
            <person name="Lucas S."/>
            <person name="Rokhsar D."/>
            <person name="Grigoriev I.V."/>
        </authorList>
    </citation>
    <scope>NUCLEOTIDE SEQUENCE [LARGE SCALE GENOMIC DNA]</scope>
</reference>
<dbReference type="KEGG" id="smo:SELMODRAFT_403255"/>
<dbReference type="InParanoid" id="D8QTK7"/>
<gene>
    <name evidence="1" type="ORF">SELMODRAFT_403255</name>
</gene>
<name>D8QTK7_SELML</name>